<keyword evidence="6" id="KW-0460">Magnesium</keyword>
<evidence type="ECO:0000313" key="10">
    <source>
        <dbReference type="Proteomes" id="UP000245489"/>
    </source>
</evidence>
<evidence type="ECO:0000256" key="2">
    <source>
        <dbReference type="ARBA" id="ARBA00022649"/>
    </source>
</evidence>
<comment type="cofactor">
    <cofactor evidence="1">
        <name>Mg(2+)</name>
        <dbReference type="ChEBI" id="CHEBI:18420"/>
    </cofactor>
</comment>
<evidence type="ECO:0000313" key="9">
    <source>
        <dbReference type="EMBL" id="PWK26335.1"/>
    </source>
</evidence>
<evidence type="ECO:0000259" key="8">
    <source>
        <dbReference type="Pfam" id="PF01850"/>
    </source>
</evidence>
<dbReference type="Pfam" id="PF01850">
    <property type="entry name" value="PIN"/>
    <property type="match status" value="1"/>
</dbReference>
<organism evidence="9 10">
    <name type="scientific">Arcicella aurantiaca</name>
    <dbReference type="NCBI Taxonomy" id="591202"/>
    <lineage>
        <taxon>Bacteria</taxon>
        <taxon>Pseudomonadati</taxon>
        <taxon>Bacteroidota</taxon>
        <taxon>Cytophagia</taxon>
        <taxon>Cytophagales</taxon>
        <taxon>Flectobacillaceae</taxon>
        <taxon>Arcicella</taxon>
    </lineage>
</organism>
<dbReference type="PANTHER" id="PTHR33653:SF1">
    <property type="entry name" value="RIBONUCLEASE VAPC2"/>
    <property type="match status" value="1"/>
</dbReference>
<dbReference type="Gene3D" id="3.40.50.1010">
    <property type="entry name" value="5'-nuclease"/>
    <property type="match status" value="1"/>
</dbReference>
<dbReference type="GO" id="GO:0046872">
    <property type="term" value="F:metal ion binding"/>
    <property type="evidence" value="ECO:0007669"/>
    <property type="project" value="UniProtKB-KW"/>
</dbReference>
<evidence type="ECO:0000256" key="4">
    <source>
        <dbReference type="ARBA" id="ARBA00022723"/>
    </source>
</evidence>
<comment type="similarity">
    <text evidence="7">Belongs to the PINc/VapC protein family.</text>
</comment>
<evidence type="ECO:0000256" key="3">
    <source>
        <dbReference type="ARBA" id="ARBA00022722"/>
    </source>
</evidence>
<dbReference type="SUPFAM" id="SSF88723">
    <property type="entry name" value="PIN domain-like"/>
    <property type="match status" value="1"/>
</dbReference>
<keyword evidence="2" id="KW-1277">Toxin-antitoxin system</keyword>
<keyword evidence="10" id="KW-1185">Reference proteome</keyword>
<dbReference type="Proteomes" id="UP000245489">
    <property type="component" value="Unassembled WGS sequence"/>
</dbReference>
<gene>
    <name evidence="9" type="ORF">LV89_02506</name>
</gene>
<evidence type="ECO:0000256" key="7">
    <source>
        <dbReference type="ARBA" id="ARBA00038093"/>
    </source>
</evidence>
<dbReference type="InterPro" id="IPR029060">
    <property type="entry name" value="PIN-like_dom_sf"/>
</dbReference>
<keyword evidence="3" id="KW-0540">Nuclease</keyword>
<keyword evidence="5" id="KW-0378">Hydrolase</keyword>
<dbReference type="RefSeq" id="WP_109743235.1">
    <property type="nucleotide sequence ID" value="NZ_QGGO01000012.1"/>
</dbReference>
<evidence type="ECO:0000256" key="6">
    <source>
        <dbReference type="ARBA" id="ARBA00022842"/>
    </source>
</evidence>
<evidence type="ECO:0000256" key="1">
    <source>
        <dbReference type="ARBA" id="ARBA00001946"/>
    </source>
</evidence>
<dbReference type="EMBL" id="QGGO01000012">
    <property type="protein sequence ID" value="PWK26335.1"/>
    <property type="molecule type" value="Genomic_DNA"/>
</dbReference>
<dbReference type="OrthoDB" id="964797at2"/>
<dbReference type="AlphaFoldDB" id="A0A316E8L9"/>
<dbReference type="PANTHER" id="PTHR33653">
    <property type="entry name" value="RIBONUCLEASE VAPC2"/>
    <property type="match status" value="1"/>
</dbReference>
<dbReference type="InterPro" id="IPR002716">
    <property type="entry name" value="PIN_dom"/>
</dbReference>
<feature type="domain" description="PIN" evidence="8">
    <location>
        <begin position="7"/>
        <end position="114"/>
    </location>
</feature>
<accession>A0A316E8L9</accession>
<protein>
    <submittedName>
        <fullName evidence="9">Putative nucleic acid-binding protein</fullName>
    </submittedName>
</protein>
<dbReference type="GO" id="GO:0004518">
    <property type="term" value="F:nuclease activity"/>
    <property type="evidence" value="ECO:0007669"/>
    <property type="project" value="UniProtKB-KW"/>
</dbReference>
<comment type="caution">
    <text evidence="9">The sequence shown here is derived from an EMBL/GenBank/DDBJ whole genome shotgun (WGS) entry which is preliminary data.</text>
</comment>
<dbReference type="InterPro" id="IPR050556">
    <property type="entry name" value="Type_II_TA_system_RNase"/>
</dbReference>
<reference evidence="9 10" key="1">
    <citation type="submission" date="2018-05" db="EMBL/GenBank/DDBJ databases">
        <title>Genomic Encyclopedia of Archaeal and Bacterial Type Strains, Phase II (KMG-II): from individual species to whole genera.</title>
        <authorList>
            <person name="Goeker M."/>
        </authorList>
    </citation>
    <scope>NUCLEOTIDE SEQUENCE [LARGE SCALE GENOMIC DNA]</scope>
    <source>
        <strain evidence="9 10">DSM 22214</strain>
    </source>
</reference>
<dbReference type="GO" id="GO:0016787">
    <property type="term" value="F:hydrolase activity"/>
    <property type="evidence" value="ECO:0007669"/>
    <property type="project" value="UniProtKB-KW"/>
</dbReference>
<sequence>MNNQTCIVLDTNTLMNYLEGYSFEMDLVGDKQIIISEITEMEIQCNPNISKGEREMLKEFLNTTIIIPLSENIKQLAIKIRLTTRLKLMDAIVGATAQQSNISLITCDEKFESLKTVNVILLPAIDKR</sequence>
<evidence type="ECO:0000256" key="5">
    <source>
        <dbReference type="ARBA" id="ARBA00022801"/>
    </source>
</evidence>
<name>A0A316E8L9_9BACT</name>
<keyword evidence="4" id="KW-0479">Metal-binding</keyword>
<proteinExistence type="inferred from homology"/>